<dbReference type="EMBL" id="CP009933">
    <property type="protein sequence ID" value="AKA71220.1"/>
    <property type="molecule type" value="Genomic_DNA"/>
</dbReference>
<sequence length="81" mass="9406">MDAVFMEILKTSPTLGVILIFWFYQRKDFNGLVDKVTVESKEREKNLQEVINKNQNIIADLAGNIKHDIEDIKEKVDKLVD</sequence>
<dbReference type="KEGG" id="csq:CSCA_4095"/>
<evidence type="ECO:0008006" key="3">
    <source>
        <dbReference type="Google" id="ProtNLM"/>
    </source>
</evidence>
<reference evidence="1 2" key="1">
    <citation type="journal article" date="2015" name="J. Biotechnol.">
        <title>Complete genome sequence of a malodorant-producing acetogen, Clostridium scatologenes ATCC 25775(T).</title>
        <authorList>
            <person name="Zhu Z."/>
            <person name="Guo T."/>
            <person name="Zheng H."/>
            <person name="Song T."/>
            <person name="Ouyang P."/>
            <person name="Xie J."/>
        </authorList>
    </citation>
    <scope>NUCLEOTIDE SEQUENCE [LARGE SCALE GENOMIC DNA]</scope>
    <source>
        <strain evidence="1 2">ATCC 25775</strain>
    </source>
</reference>
<dbReference type="Proteomes" id="UP000033115">
    <property type="component" value="Chromosome"/>
</dbReference>
<proteinExistence type="predicted"/>
<dbReference type="RefSeq" id="WP_029162328.1">
    <property type="nucleotide sequence ID" value="NZ_CP009933.1"/>
</dbReference>
<evidence type="ECO:0000313" key="1">
    <source>
        <dbReference type="EMBL" id="AKA71220.1"/>
    </source>
</evidence>
<gene>
    <name evidence="1" type="ORF">CSCA_4095</name>
</gene>
<organism evidence="1 2">
    <name type="scientific">Clostridium scatologenes</name>
    <dbReference type="NCBI Taxonomy" id="1548"/>
    <lineage>
        <taxon>Bacteria</taxon>
        <taxon>Bacillati</taxon>
        <taxon>Bacillota</taxon>
        <taxon>Clostridia</taxon>
        <taxon>Eubacteriales</taxon>
        <taxon>Clostridiaceae</taxon>
        <taxon>Clostridium</taxon>
    </lineage>
</organism>
<dbReference type="AlphaFoldDB" id="A0A0E3K2X5"/>
<name>A0A0E3K2X5_CLOSL</name>
<protein>
    <recommendedName>
        <fullName evidence="3">Bacteriocin UviB</fullName>
    </recommendedName>
</protein>
<keyword evidence="2" id="KW-1185">Reference proteome</keyword>
<evidence type="ECO:0000313" key="2">
    <source>
        <dbReference type="Proteomes" id="UP000033115"/>
    </source>
</evidence>
<dbReference type="HOGENOM" id="CLU_2567868_0_0_9"/>
<accession>A0A0E3K2X5</accession>
<dbReference type="STRING" id="1548.CSCA_4095"/>